<feature type="domain" description="Zinc knuckle CX2CX4HX4C" evidence="4">
    <location>
        <begin position="181"/>
        <end position="227"/>
    </location>
</feature>
<dbReference type="SUPFAM" id="SSF56219">
    <property type="entry name" value="DNase I-like"/>
    <property type="match status" value="1"/>
</dbReference>
<dbReference type="EMBL" id="OIVN01000860">
    <property type="protein sequence ID" value="SPC86569.1"/>
    <property type="molecule type" value="Genomic_DNA"/>
</dbReference>
<dbReference type="Pfam" id="PF14392">
    <property type="entry name" value="zf-CCHC_4"/>
    <property type="match status" value="1"/>
</dbReference>
<accession>A0A2N9FI63</accession>
<evidence type="ECO:0000259" key="2">
    <source>
        <dbReference type="Pfam" id="PF03372"/>
    </source>
</evidence>
<dbReference type="GO" id="GO:0003824">
    <property type="term" value="F:catalytic activity"/>
    <property type="evidence" value="ECO:0007669"/>
    <property type="project" value="InterPro"/>
</dbReference>
<reference evidence="5" key="1">
    <citation type="submission" date="2018-02" db="EMBL/GenBank/DDBJ databases">
        <authorList>
            <person name="Cohen D.B."/>
            <person name="Kent A.D."/>
        </authorList>
    </citation>
    <scope>NUCLEOTIDE SEQUENCE</scope>
</reference>
<evidence type="ECO:0000259" key="4">
    <source>
        <dbReference type="Pfam" id="PF14392"/>
    </source>
</evidence>
<sequence length="594" mass="67291">MDEITCLWDLFSKEEDLYEQGVGGMLAKEEVRVDLSDEQGATGGMLAAKFCTTRVINIDAVMRTLKPIWRAVCGLKGRNMGDNRVMFFFENTVEMEWVLANGPWSFDKFLILLKRMDDDCSFSNVVFNSCDFWVQIHDLPPRHMTVAVCEKIAGTLGQVDFVEDSDEGSHRGNFMRARITLDIDQPLCRGRKVWLGGTREQWVSFKFERLPNFCYWCGRVTHGDRDCVIWLQSRGTLPPESQQYGPWLRGVTGVTRLKETNPSLGSTSIKHAWKGASDTLIFTQQMEEIDRDLGLSQRIFRVNEQMLAQAQSLNLNSNLMPPGQAEHVTNGPSAVVSPLGSTQVEKTKKLNGNSWKRVNRVPKSPISPSKESPTIISSKRAHPLTTDMEVDRDSKKHRVADDTTLSDTMKLSAETVHELTLMVRKKDPLVLFLSETKLDENRLEVLRCRWRFGGKFVVPSRGQSGGLVMFWSGCIGVSISSYSQLHIDAVLDYQSNNAWRFTGFYGSPTVEGKSTAWSILRTLRTHHSLPWLCAGDFNELLSSSEKWGKRPRPENQMSHFRQVVDDCGFVDLGFTGPSFTWCNNHTGDFFRIKS</sequence>
<feature type="compositionally biased region" description="Low complexity" evidence="1">
    <location>
        <begin position="362"/>
        <end position="375"/>
    </location>
</feature>
<gene>
    <name evidence="5" type="ORF">FSB_LOCUS14451</name>
</gene>
<organism evidence="5">
    <name type="scientific">Fagus sylvatica</name>
    <name type="common">Beechnut</name>
    <dbReference type="NCBI Taxonomy" id="28930"/>
    <lineage>
        <taxon>Eukaryota</taxon>
        <taxon>Viridiplantae</taxon>
        <taxon>Streptophyta</taxon>
        <taxon>Embryophyta</taxon>
        <taxon>Tracheophyta</taxon>
        <taxon>Spermatophyta</taxon>
        <taxon>Magnoliopsida</taxon>
        <taxon>eudicotyledons</taxon>
        <taxon>Gunneridae</taxon>
        <taxon>Pentapetalae</taxon>
        <taxon>rosids</taxon>
        <taxon>fabids</taxon>
        <taxon>Fagales</taxon>
        <taxon>Fagaceae</taxon>
        <taxon>Fagus</taxon>
    </lineage>
</organism>
<feature type="region of interest" description="Disordered" evidence="1">
    <location>
        <begin position="319"/>
        <end position="375"/>
    </location>
</feature>
<dbReference type="Pfam" id="PF14111">
    <property type="entry name" value="DUF4283"/>
    <property type="match status" value="1"/>
</dbReference>
<dbReference type="Pfam" id="PF03372">
    <property type="entry name" value="Exo_endo_phos"/>
    <property type="match status" value="1"/>
</dbReference>
<evidence type="ECO:0000259" key="3">
    <source>
        <dbReference type="Pfam" id="PF14111"/>
    </source>
</evidence>
<dbReference type="Gene3D" id="3.60.10.10">
    <property type="entry name" value="Endonuclease/exonuclease/phosphatase"/>
    <property type="match status" value="1"/>
</dbReference>
<dbReference type="InterPro" id="IPR025836">
    <property type="entry name" value="Zn_knuckle_CX2CX4HX4C"/>
</dbReference>
<dbReference type="PANTHER" id="PTHR31286">
    <property type="entry name" value="GLYCINE-RICH CELL WALL STRUCTURAL PROTEIN 1.8-LIKE"/>
    <property type="match status" value="1"/>
</dbReference>
<dbReference type="InterPro" id="IPR025558">
    <property type="entry name" value="DUF4283"/>
</dbReference>
<evidence type="ECO:0000256" key="1">
    <source>
        <dbReference type="SAM" id="MobiDB-lite"/>
    </source>
</evidence>
<proteinExistence type="predicted"/>
<protein>
    <recommendedName>
        <fullName evidence="6">DUF4283 domain-containing protein</fullName>
    </recommendedName>
</protein>
<name>A0A2N9FI63_FAGSY</name>
<dbReference type="PANTHER" id="PTHR31286:SF167">
    <property type="entry name" value="OS09G0268800 PROTEIN"/>
    <property type="match status" value="1"/>
</dbReference>
<evidence type="ECO:0008006" key="6">
    <source>
        <dbReference type="Google" id="ProtNLM"/>
    </source>
</evidence>
<feature type="domain" description="Endonuclease/exonuclease/phosphatase" evidence="2">
    <location>
        <begin position="419"/>
        <end position="583"/>
    </location>
</feature>
<dbReference type="InterPro" id="IPR040256">
    <property type="entry name" value="At4g02000-like"/>
</dbReference>
<feature type="compositionally biased region" description="Polar residues" evidence="1">
    <location>
        <begin position="339"/>
        <end position="356"/>
    </location>
</feature>
<feature type="domain" description="DUF4283" evidence="3">
    <location>
        <begin position="49"/>
        <end position="123"/>
    </location>
</feature>
<dbReference type="InterPro" id="IPR005135">
    <property type="entry name" value="Endo/exonuclease/phosphatase"/>
</dbReference>
<dbReference type="InterPro" id="IPR036691">
    <property type="entry name" value="Endo/exonu/phosph_ase_sf"/>
</dbReference>
<dbReference type="AlphaFoldDB" id="A0A2N9FI63"/>
<evidence type="ECO:0000313" key="5">
    <source>
        <dbReference type="EMBL" id="SPC86569.1"/>
    </source>
</evidence>